<evidence type="ECO:0000313" key="1">
    <source>
        <dbReference type="EMBL" id="NMH87517.1"/>
    </source>
</evidence>
<dbReference type="InterPro" id="IPR025345">
    <property type="entry name" value="DUF4249"/>
</dbReference>
<accession>A0ABX1RYL8</accession>
<sequence>MTKKVVLLLRKYRYFLLLFLLVACVEPIEPDFNFKEGLVYIDAFLSTGKGTSLVNIFESRFIGSNLRYKFVSGASVSFINIDTGILVSLNEHDNAYIPPSDFEASVGEEWKLMVTFPDGRNYESLPELITEPVEISKINYEYNPELIFSEDSDGFLPGHSVFVDIEDPVDSENYYLWKFRSFEKIELCDYCFNGILRNGECIDPPMSLANEDPVITIGYRCESDCWRVRYNENVKIFADEFSNGGIIKDLPIADIFLYSRKNIAVEIQQLSLTRKAYDYFKVLKDLVENNGGLNAPPPAALIGNMFNPNDDKEFVLGRFTAAAASKKSIFIDRRDIKEVPITTTRIDYINEYCELFCTSRECYDALCEESLVLTSDCTESQYRTAIEPEAWIE</sequence>
<keyword evidence="2" id="KW-1185">Reference proteome</keyword>
<dbReference type="PROSITE" id="PS51257">
    <property type="entry name" value="PROKAR_LIPOPROTEIN"/>
    <property type="match status" value="1"/>
</dbReference>
<gene>
    <name evidence="1" type="ORF">HHX25_08375</name>
</gene>
<dbReference type="Pfam" id="PF14054">
    <property type="entry name" value="DUF4249"/>
    <property type="match status" value="1"/>
</dbReference>
<dbReference type="EMBL" id="JABBHF010000004">
    <property type="protein sequence ID" value="NMH87517.1"/>
    <property type="molecule type" value="Genomic_DNA"/>
</dbReference>
<proteinExistence type="predicted"/>
<dbReference type="Proteomes" id="UP000746690">
    <property type="component" value="Unassembled WGS sequence"/>
</dbReference>
<reference evidence="1 2" key="1">
    <citation type="submission" date="2020-04" db="EMBL/GenBank/DDBJ databases">
        <title>A Flavivirga sp. nov.</title>
        <authorList>
            <person name="Sun X."/>
        </authorList>
    </citation>
    <scope>NUCLEOTIDE SEQUENCE [LARGE SCALE GENOMIC DNA]</scope>
    <source>
        <strain evidence="1 2">Y03</strain>
    </source>
</reference>
<dbReference type="RefSeq" id="WP_169672097.1">
    <property type="nucleotide sequence ID" value="NZ_JABBHF010000004.1"/>
</dbReference>
<protein>
    <submittedName>
        <fullName evidence="1">DUF4249 domain-containing protein</fullName>
    </submittedName>
</protein>
<comment type="caution">
    <text evidence="1">The sequence shown here is derived from an EMBL/GenBank/DDBJ whole genome shotgun (WGS) entry which is preliminary data.</text>
</comment>
<organism evidence="1 2">
    <name type="scientific">Flavivirga algicola</name>
    <dbReference type="NCBI Taxonomy" id="2729136"/>
    <lineage>
        <taxon>Bacteria</taxon>
        <taxon>Pseudomonadati</taxon>
        <taxon>Bacteroidota</taxon>
        <taxon>Flavobacteriia</taxon>
        <taxon>Flavobacteriales</taxon>
        <taxon>Flavobacteriaceae</taxon>
        <taxon>Flavivirga</taxon>
    </lineage>
</organism>
<evidence type="ECO:0000313" key="2">
    <source>
        <dbReference type="Proteomes" id="UP000746690"/>
    </source>
</evidence>
<name>A0ABX1RYL8_9FLAO</name>